<evidence type="ECO:0000256" key="2">
    <source>
        <dbReference type="SAM" id="Phobius"/>
    </source>
</evidence>
<evidence type="ECO:0000256" key="1">
    <source>
        <dbReference type="SAM" id="MobiDB-lite"/>
    </source>
</evidence>
<reference evidence="3 4" key="1">
    <citation type="journal article" date="2018" name="Sci. Rep.">
        <title>Genomic signatures of local adaptation to the degree of environmental predictability in rotifers.</title>
        <authorList>
            <person name="Franch-Gras L."/>
            <person name="Hahn C."/>
            <person name="Garcia-Roger E.M."/>
            <person name="Carmona M.J."/>
            <person name="Serra M."/>
            <person name="Gomez A."/>
        </authorList>
    </citation>
    <scope>NUCLEOTIDE SEQUENCE [LARGE SCALE GENOMIC DNA]</scope>
    <source>
        <strain evidence="3">HYR1</strain>
    </source>
</reference>
<dbReference type="EMBL" id="REGN01000122">
    <property type="protein sequence ID" value="RNA44312.1"/>
    <property type="molecule type" value="Genomic_DNA"/>
</dbReference>
<accession>A0A3M7T8F5</accession>
<keyword evidence="2" id="KW-0812">Transmembrane</keyword>
<keyword evidence="2" id="KW-1133">Transmembrane helix</keyword>
<evidence type="ECO:0000313" key="4">
    <source>
        <dbReference type="Proteomes" id="UP000276133"/>
    </source>
</evidence>
<evidence type="ECO:0000313" key="3">
    <source>
        <dbReference type="EMBL" id="RNA44312.1"/>
    </source>
</evidence>
<feature type="transmembrane region" description="Helical" evidence="2">
    <location>
        <begin position="106"/>
        <end position="124"/>
    </location>
</feature>
<gene>
    <name evidence="3" type="ORF">BpHYR1_026617</name>
</gene>
<comment type="caution">
    <text evidence="3">The sequence shown here is derived from an EMBL/GenBank/DDBJ whole genome shotgun (WGS) entry which is preliminary data.</text>
</comment>
<name>A0A3M7T8F5_BRAPC</name>
<dbReference type="AlphaFoldDB" id="A0A3M7T8F5"/>
<sequence>MNIPLERKCRPGRSKATTNALTRQPNETQNVDVLCTSVSEESDSDDPPVQEPISKKIRLEETLTVTPQPQQPRVAISQGLFSLFFIKWELIMQSYYIEIKQISSNIYLVFIVINALALNSLILLKNFPFFKKIFVLIQ</sequence>
<dbReference type="Proteomes" id="UP000276133">
    <property type="component" value="Unassembled WGS sequence"/>
</dbReference>
<organism evidence="3 4">
    <name type="scientific">Brachionus plicatilis</name>
    <name type="common">Marine rotifer</name>
    <name type="synonym">Brachionus muelleri</name>
    <dbReference type="NCBI Taxonomy" id="10195"/>
    <lineage>
        <taxon>Eukaryota</taxon>
        <taxon>Metazoa</taxon>
        <taxon>Spiralia</taxon>
        <taxon>Gnathifera</taxon>
        <taxon>Rotifera</taxon>
        <taxon>Eurotatoria</taxon>
        <taxon>Monogononta</taxon>
        <taxon>Pseudotrocha</taxon>
        <taxon>Ploima</taxon>
        <taxon>Brachionidae</taxon>
        <taxon>Brachionus</taxon>
    </lineage>
</organism>
<keyword evidence="2" id="KW-0472">Membrane</keyword>
<proteinExistence type="predicted"/>
<protein>
    <submittedName>
        <fullName evidence="3">Uncharacterized protein</fullName>
    </submittedName>
</protein>
<keyword evidence="4" id="KW-1185">Reference proteome</keyword>
<feature type="compositionally biased region" description="Polar residues" evidence="1">
    <location>
        <begin position="15"/>
        <end position="28"/>
    </location>
</feature>
<feature type="region of interest" description="Disordered" evidence="1">
    <location>
        <begin position="1"/>
        <end position="28"/>
    </location>
</feature>